<gene>
    <name evidence="1" type="ORF">Acr_24g0000810</name>
</gene>
<dbReference type="Proteomes" id="UP000585474">
    <property type="component" value="Unassembled WGS sequence"/>
</dbReference>
<evidence type="ECO:0000313" key="1">
    <source>
        <dbReference type="EMBL" id="GFZ13891.1"/>
    </source>
</evidence>
<protein>
    <submittedName>
        <fullName evidence="1">Prefoldin 3</fullName>
    </submittedName>
</protein>
<sequence length="106" mass="11735">MDLQAKIPDTEKCLDEVATLQAKKGTGESTERCKHIPIPYTLEQIMKIAINLDAKFSQCCCESFPVVDGQHKTGGNAKFPKESILKHALKTPIRYVCGWLGANVML</sequence>
<comment type="caution">
    <text evidence="1">The sequence shown here is derived from an EMBL/GenBank/DDBJ whole genome shotgun (WGS) entry which is preliminary data.</text>
</comment>
<evidence type="ECO:0000313" key="2">
    <source>
        <dbReference type="Proteomes" id="UP000585474"/>
    </source>
</evidence>
<reference evidence="1 2" key="1">
    <citation type="submission" date="2019-07" db="EMBL/GenBank/DDBJ databases">
        <title>De Novo Assembly of kiwifruit Actinidia rufa.</title>
        <authorList>
            <person name="Sugita-Konishi S."/>
            <person name="Sato K."/>
            <person name="Mori E."/>
            <person name="Abe Y."/>
            <person name="Kisaki G."/>
            <person name="Hamano K."/>
            <person name="Suezawa K."/>
            <person name="Otani M."/>
            <person name="Fukuda T."/>
            <person name="Manabe T."/>
            <person name="Gomi K."/>
            <person name="Tabuchi M."/>
            <person name="Akimitsu K."/>
            <person name="Kataoka I."/>
        </authorList>
    </citation>
    <scope>NUCLEOTIDE SEQUENCE [LARGE SCALE GENOMIC DNA]</scope>
    <source>
        <strain evidence="2">cv. Fuchu</strain>
    </source>
</reference>
<accession>A0A7J0GT45</accession>
<keyword evidence="2" id="KW-1185">Reference proteome</keyword>
<dbReference type="AlphaFoldDB" id="A0A7J0GT45"/>
<name>A0A7J0GT45_9ERIC</name>
<dbReference type="OrthoDB" id="6375174at2759"/>
<organism evidence="1 2">
    <name type="scientific">Actinidia rufa</name>
    <dbReference type="NCBI Taxonomy" id="165716"/>
    <lineage>
        <taxon>Eukaryota</taxon>
        <taxon>Viridiplantae</taxon>
        <taxon>Streptophyta</taxon>
        <taxon>Embryophyta</taxon>
        <taxon>Tracheophyta</taxon>
        <taxon>Spermatophyta</taxon>
        <taxon>Magnoliopsida</taxon>
        <taxon>eudicotyledons</taxon>
        <taxon>Gunneridae</taxon>
        <taxon>Pentapetalae</taxon>
        <taxon>asterids</taxon>
        <taxon>Ericales</taxon>
        <taxon>Actinidiaceae</taxon>
        <taxon>Actinidia</taxon>
    </lineage>
</organism>
<proteinExistence type="predicted"/>
<dbReference type="EMBL" id="BJWL01000024">
    <property type="protein sequence ID" value="GFZ13891.1"/>
    <property type="molecule type" value="Genomic_DNA"/>
</dbReference>